<name>A0A1X6N5B8_9APHY</name>
<evidence type="ECO:0000256" key="1">
    <source>
        <dbReference type="SAM" id="MobiDB-lite"/>
    </source>
</evidence>
<feature type="region of interest" description="Disordered" evidence="1">
    <location>
        <begin position="125"/>
        <end position="160"/>
    </location>
</feature>
<dbReference type="EMBL" id="KZ110594">
    <property type="protein sequence ID" value="OSX63804.1"/>
    <property type="molecule type" value="Genomic_DNA"/>
</dbReference>
<gene>
    <name evidence="2" type="ORF">POSPLADRAFT_1044997</name>
</gene>
<organism evidence="2 3">
    <name type="scientific">Postia placenta MAD-698-R-SB12</name>
    <dbReference type="NCBI Taxonomy" id="670580"/>
    <lineage>
        <taxon>Eukaryota</taxon>
        <taxon>Fungi</taxon>
        <taxon>Dikarya</taxon>
        <taxon>Basidiomycota</taxon>
        <taxon>Agaricomycotina</taxon>
        <taxon>Agaricomycetes</taxon>
        <taxon>Polyporales</taxon>
        <taxon>Adustoporiaceae</taxon>
        <taxon>Rhodonia</taxon>
    </lineage>
</organism>
<evidence type="ECO:0000313" key="3">
    <source>
        <dbReference type="Proteomes" id="UP000194127"/>
    </source>
</evidence>
<protein>
    <submittedName>
        <fullName evidence="2">Uncharacterized protein</fullName>
    </submittedName>
</protein>
<sequence>MNRFCHFVSDLAVGASLRVGGGSPSTLTGALCETRRCASRAHRKDGSALAPKAPQFGEKHEIASVSTTHISYEAVSSAERWAERHERRVDAGNLDFASTIGPSCIPVHRPPREPAFLGGAGYPTRTSARKTGSSQHGQNMGQHEMRGSRSVDGARATSTQGLRTDRRPEMFYDRVHRAASGNRAVGFPASRTTAILRTTEDMTPRRALARKKRLCIARRPWCPVKLMRPPAVICADAFGIGSLRLGARRTFPYACMSMPEGTRSRQFSTQVGLNSAYELDPRIKSHRGRGPGSQLAALMAGNGREPVGLRVGEAAAHLDGVRRWMAGDGPRTEGTAEGNMDVCGCFDFPPAHDATFHVAGAPGLARTKGSLRSPCRYSHAHACHTRVVFQRPNQQKWGPNAQRRLTP</sequence>
<evidence type="ECO:0000313" key="2">
    <source>
        <dbReference type="EMBL" id="OSX63804.1"/>
    </source>
</evidence>
<reference evidence="2 3" key="1">
    <citation type="submission" date="2017-04" db="EMBL/GenBank/DDBJ databases">
        <title>Genome Sequence of the Model Brown-Rot Fungus Postia placenta SB12.</title>
        <authorList>
            <consortium name="DOE Joint Genome Institute"/>
            <person name="Gaskell J."/>
            <person name="Kersten P."/>
            <person name="Larrondo L.F."/>
            <person name="Canessa P."/>
            <person name="Martinez D."/>
            <person name="Hibbett D."/>
            <person name="Schmoll M."/>
            <person name="Kubicek C.P."/>
            <person name="Martinez A.T."/>
            <person name="Yadav J."/>
            <person name="Master E."/>
            <person name="Magnuson J.K."/>
            <person name="James T."/>
            <person name="Yaver D."/>
            <person name="Berka R."/>
            <person name="Labutti K."/>
            <person name="Lipzen A."/>
            <person name="Aerts A."/>
            <person name="Barry K."/>
            <person name="Henrissat B."/>
            <person name="Blanchette R."/>
            <person name="Grigoriev I."/>
            <person name="Cullen D."/>
        </authorList>
    </citation>
    <scope>NUCLEOTIDE SEQUENCE [LARGE SCALE GENOMIC DNA]</scope>
    <source>
        <strain evidence="2 3">MAD-698-R-SB12</strain>
    </source>
</reference>
<accession>A0A1X6N5B8</accession>
<keyword evidence="3" id="KW-1185">Reference proteome</keyword>
<dbReference type="AlphaFoldDB" id="A0A1X6N5B8"/>
<dbReference type="Proteomes" id="UP000194127">
    <property type="component" value="Unassembled WGS sequence"/>
</dbReference>
<dbReference type="GeneID" id="36323605"/>
<dbReference type="RefSeq" id="XP_024340598.1">
    <property type="nucleotide sequence ID" value="XM_024478655.1"/>
</dbReference>
<dbReference type="OrthoDB" id="10306095at2759"/>
<feature type="compositionally biased region" description="Polar residues" evidence="1">
    <location>
        <begin position="125"/>
        <end position="141"/>
    </location>
</feature>
<proteinExistence type="predicted"/>